<dbReference type="Pfam" id="PF08671">
    <property type="entry name" value="SinI"/>
    <property type="match status" value="1"/>
</dbReference>
<evidence type="ECO:0000313" key="5">
    <source>
        <dbReference type="Proteomes" id="UP001589776"/>
    </source>
</evidence>
<keyword evidence="1" id="KW-0238">DNA-binding</keyword>
<dbReference type="RefSeq" id="WP_377474700.1">
    <property type="nucleotide sequence ID" value="NZ_JBHLWN010000121.1"/>
</dbReference>
<dbReference type="Pfam" id="PF01381">
    <property type="entry name" value="HTH_3"/>
    <property type="match status" value="1"/>
</dbReference>
<dbReference type="PROSITE" id="PS51500">
    <property type="entry name" value="SIN"/>
    <property type="match status" value="1"/>
</dbReference>
<evidence type="ECO:0000313" key="4">
    <source>
        <dbReference type="EMBL" id="MFC0216477.1"/>
    </source>
</evidence>
<evidence type="ECO:0000259" key="3">
    <source>
        <dbReference type="PROSITE" id="PS51500"/>
    </source>
</evidence>
<name>A0ABV6DV83_9BACL</name>
<dbReference type="PROSITE" id="PS50943">
    <property type="entry name" value="HTH_CROC1"/>
    <property type="match status" value="1"/>
</dbReference>
<sequence length="112" mass="12945">MIGKRIRELREQKRMSLSELAAKADVAKSYLSNMERDIQKNPSIQFIEKIAAALDVSMDLILHGEEQGEAPEELDQQWQELVREAMSSGVTKEQFREFLEFNKWKMNQGSGK</sequence>
<dbReference type="PANTHER" id="PTHR46797">
    <property type="entry name" value="HTH-TYPE TRANSCRIPTIONAL REGULATOR"/>
    <property type="match status" value="1"/>
</dbReference>
<gene>
    <name evidence="4" type="ORF">ACFFK0_29190</name>
</gene>
<dbReference type="SMART" id="SM00530">
    <property type="entry name" value="HTH_XRE"/>
    <property type="match status" value="1"/>
</dbReference>
<dbReference type="InterPro" id="IPR036281">
    <property type="entry name" value="SinR/SinI_dimer_dom_sf"/>
</dbReference>
<dbReference type="SUPFAM" id="SSF47413">
    <property type="entry name" value="lambda repressor-like DNA-binding domains"/>
    <property type="match status" value="1"/>
</dbReference>
<keyword evidence="5" id="KW-1185">Reference proteome</keyword>
<dbReference type="EMBL" id="JBHLWN010000121">
    <property type="protein sequence ID" value="MFC0216477.1"/>
    <property type="molecule type" value="Genomic_DNA"/>
</dbReference>
<proteinExistence type="predicted"/>
<dbReference type="InterPro" id="IPR010982">
    <property type="entry name" value="Lambda_DNA-bd_dom_sf"/>
</dbReference>
<accession>A0ABV6DV83</accession>
<dbReference type="CDD" id="cd00093">
    <property type="entry name" value="HTH_XRE"/>
    <property type="match status" value="1"/>
</dbReference>
<evidence type="ECO:0000256" key="1">
    <source>
        <dbReference type="ARBA" id="ARBA00023125"/>
    </source>
</evidence>
<dbReference type="Proteomes" id="UP001589776">
    <property type="component" value="Unassembled WGS sequence"/>
</dbReference>
<dbReference type="Gene3D" id="1.10.260.40">
    <property type="entry name" value="lambda repressor-like DNA-binding domains"/>
    <property type="match status" value="1"/>
</dbReference>
<reference evidence="4 5" key="1">
    <citation type="submission" date="2024-09" db="EMBL/GenBank/DDBJ databases">
        <authorList>
            <person name="Sun Q."/>
            <person name="Mori K."/>
        </authorList>
    </citation>
    <scope>NUCLEOTIDE SEQUENCE [LARGE SCALE GENOMIC DNA]</scope>
    <source>
        <strain evidence="4 5">CCM 7759</strain>
    </source>
</reference>
<dbReference type="InterPro" id="IPR010981">
    <property type="entry name" value="SinR/SinI_dimer_dom"/>
</dbReference>
<protein>
    <submittedName>
        <fullName evidence="4">Helix-turn-helix domain-containing protein</fullName>
    </submittedName>
</protein>
<dbReference type="SUPFAM" id="SSF47406">
    <property type="entry name" value="SinR repressor dimerisation domain-like"/>
    <property type="match status" value="1"/>
</dbReference>
<dbReference type="InterPro" id="IPR050807">
    <property type="entry name" value="TransReg_Diox_bact_type"/>
</dbReference>
<feature type="domain" description="Sin" evidence="3">
    <location>
        <begin position="65"/>
        <end position="103"/>
    </location>
</feature>
<dbReference type="InterPro" id="IPR001387">
    <property type="entry name" value="Cro/C1-type_HTH"/>
</dbReference>
<comment type="caution">
    <text evidence="4">The sequence shown here is derived from an EMBL/GenBank/DDBJ whole genome shotgun (WGS) entry which is preliminary data.</text>
</comment>
<evidence type="ECO:0000259" key="2">
    <source>
        <dbReference type="PROSITE" id="PS50943"/>
    </source>
</evidence>
<feature type="domain" description="HTH cro/C1-type" evidence="2">
    <location>
        <begin position="6"/>
        <end position="61"/>
    </location>
</feature>
<dbReference type="PANTHER" id="PTHR46797:SF13">
    <property type="entry name" value="HTH-TYPE TRANSCRIPTIONAL REGULATOR SINR"/>
    <property type="match status" value="1"/>
</dbReference>
<organism evidence="4 5">
    <name type="scientific">Paenibacillus chartarius</name>
    <dbReference type="NCBI Taxonomy" id="747481"/>
    <lineage>
        <taxon>Bacteria</taxon>
        <taxon>Bacillati</taxon>
        <taxon>Bacillota</taxon>
        <taxon>Bacilli</taxon>
        <taxon>Bacillales</taxon>
        <taxon>Paenibacillaceae</taxon>
        <taxon>Paenibacillus</taxon>
    </lineage>
</organism>